<protein>
    <submittedName>
        <fullName evidence="3">DNA primase TraC</fullName>
    </submittedName>
</protein>
<sequence>MKNSFDKNAEKFANLMIEKIETISSNWQKPWFASARVCNTNHFLPQNLSGRVYAGGNAFLLFFLCEKYNYQTPIFLTFNQAKEAGIKILKGSESFPVYYTMFCAFHRVTGEKITLDEYKNLSEEEQKEYKLVGNTKYYLVFNLDQTNFSEIYPEKWETLKKKFINNQEEAPKTEMYSNVILDNMIKNQSWVCPIQMLPSDKAFWSFSDKISLPLKEQFKDGESFYCTALHEMGHSTGTKDRLNRKGFYERDKDNYGREELVAELTAALTAMFLGISATIREENAAYLKSWCKAIKEEPKFILTVLTDAMKATKFIAEKLNINLDAGEQEESKEQAA</sequence>
<dbReference type="PATRIC" id="fig|295405.11.peg.35"/>
<gene>
    <name evidence="3" type="ordered locus">BFp0040</name>
</gene>
<reference evidence="3 4" key="1">
    <citation type="journal article" date="2004" name="Proc. Natl. Acad. Sci. U.S.A.">
        <title>Genomic analysis of Bacteroides fragilis reveals extensive DNA inversions regulating cell surface adaptation.</title>
        <authorList>
            <person name="Kuwahara T."/>
            <person name="Yamashita A."/>
            <person name="Hirakawa H."/>
            <person name="Nakayama H."/>
            <person name="Toh H."/>
            <person name="Okada N."/>
            <person name="Kuhara S."/>
            <person name="Hattori M."/>
            <person name="Hayashi T."/>
            <person name="Ohnishi Y."/>
        </authorList>
    </citation>
    <scope>NUCLEOTIDE SEQUENCE [LARGE SCALE GENOMIC DNA]</scope>
    <source>
        <strain evidence="3 4">YCH46</strain>
        <plasmid evidence="4">Plasmid pBFY46</plasmid>
    </source>
</reference>
<dbReference type="RefSeq" id="WP_011199171.1">
    <property type="nucleotide sequence ID" value="NC_006297.1"/>
</dbReference>
<dbReference type="GO" id="GO:0003697">
    <property type="term" value="F:single-stranded DNA binding"/>
    <property type="evidence" value="ECO:0007669"/>
    <property type="project" value="InterPro"/>
</dbReference>
<dbReference type="InterPro" id="IPR013610">
    <property type="entry name" value="ArdC_N"/>
</dbReference>
<evidence type="ECO:0000259" key="1">
    <source>
        <dbReference type="Pfam" id="PF08401"/>
    </source>
</evidence>
<evidence type="ECO:0000259" key="2">
    <source>
        <dbReference type="Pfam" id="PF18818"/>
    </source>
</evidence>
<dbReference type="Proteomes" id="UP000002197">
    <property type="component" value="Plasmid pBFY46"/>
</dbReference>
<feature type="domain" description="N-terminal" evidence="1">
    <location>
        <begin position="7"/>
        <end position="141"/>
    </location>
</feature>
<geneLocation type="plasmid" evidence="3 4">
    <name>pBFY46</name>
</geneLocation>
<accession>Q64MC0</accession>
<dbReference type="InterPro" id="IPR041459">
    <property type="entry name" value="MPTase-PolyVal"/>
</dbReference>
<proteinExistence type="predicted"/>
<feature type="domain" description="Polyvalent protein metallopeptidase" evidence="2">
    <location>
        <begin position="199"/>
        <end position="303"/>
    </location>
</feature>
<dbReference type="KEGG" id="bfr:BFp0040"/>
<organism evidence="3 4">
    <name type="scientific">Bacteroides fragilis (strain YCH46)</name>
    <dbReference type="NCBI Taxonomy" id="295405"/>
    <lineage>
        <taxon>Bacteria</taxon>
        <taxon>Pseudomonadati</taxon>
        <taxon>Bacteroidota</taxon>
        <taxon>Bacteroidia</taxon>
        <taxon>Bacteroidales</taxon>
        <taxon>Bacteroidaceae</taxon>
        <taxon>Bacteroides</taxon>
    </lineage>
</organism>
<dbReference type="Pfam" id="PF18818">
    <property type="entry name" value="MPTase-PolyVal"/>
    <property type="match status" value="1"/>
</dbReference>
<dbReference type="Pfam" id="PF08401">
    <property type="entry name" value="ArdcN"/>
    <property type="match status" value="1"/>
</dbReference>
<dbReference type="AlphaFoldDB" id="Q64MC0"/>
<keyword evidence="3" id="KW-0614">Plasmid</keyword>
<dbReference type="OrthoDB" id="9792687at2"/>
<dbReference type="EMBL" id="AP006842">
    <property type="protein sequence ID" value="BAD51367.1"/>
    <property type="molecule type" value="Genomic_DNA"/>
</dbReference>
<dbReference type="HOGENOM" id="CLU_041111_3_0_10"/>
<evidence type="ECO:0000313" key="3">
    <source>
        <dbReference type="EMBL" id="BAD51367.1"/>
    </source>
</evidence>
<name>Q64MC0_BACFR</name>
<evidence type="ECO:0000313" key="4">
    <source>
        <dbReference type="Proteomes" id="UP000002197"/>
    </source>
</evidence>